<dbReference type="EMBL" id="ADVR01000006">
    <property type="protein sequence ID" value="EFO81740.1"/>
    <property type="molecule type" value="Genomic_DNA"/>
</dbReference>
<sequence length="293" mass="32847">MSLPATLRSQIEAILGDPIRKVELLAQSFGSRLDRLYTSQGRFALKWASRPLPLAMAAEAHGLRTLAQAGVLAIPEVLAVVDPAPADGYAFLLTNWLDGGNVRVDMAVLGEQLAQLHRISAPAYGFDHDNYIGGNPQYNTWMQEWPHFFVERRLRPQMELAAQQGYLPTTRRHKLDRLLARVEDLLAGVERQPALLHGDLWGGNVIPVDPQGRPGLIDPAVYFGDREAELAFTELFGGFGPVFYQAYQRTWPLPPGYAERRDLYNLYHLLNHLNLFGAGYAFQVDQIIQRYAG</sequence>
<dbReference type="PANTHER" id="PTHR12149:SF8">
    <property type="entry name" value="PROTEIN-RIBULOSAMINE 3-KINASE"/>
    <property type="match status" value="1"/>
</dbReference>
<dbReference type="Gene3D" id="3.30.200.20">
    <property type="entry name" value="Phosphorylase Kinase, domain 1"/>
    <property type="match status" value="1"/>
</dbReference>
<dbReference type="Proteomes" id="UP000054010">
    <property type="component" value="Unassembled WGS sequence"/>
</dbReference>
<dbReference type="PANTHER" id="PTHR12149">
    <property type="entry name" value="FRUCTOSAMINE 3 KINASE-RELATED PROTEIN"/>
    <property type="match status" value="1"/>
</dbReference>
<name>E1IAR1_9CHLR</name>
<dbReference type="Pfam" id="PF03881">
    <property type="entry name" value="Fructosamin_kin"/>
    <property type="match status" value="1"/>
</dbReference>
<dbReference type="HOGENOM" id="CLU_036517_0_1_0"/>
<dbReference type="SUPFAM" id="SSF56112">
    <property type="entry name" value="Protein kinase-like (PK-like)"/>
    <property type="match status" value="1"/>
</dbReference>
<dbReference type="AlphaFoldDB" id="E1IAR1"/>
<dbReference type="InterPro" id="IPR011009">
    <property type="entry name" value="Kinase-like_dom_sf"/>
</dbReference>
<gene>
    <name evidence="2" type="ORF">OSCT_0412</name>
</gene>
<dbReference type="PIRSF" id="PIRSF006221">
    <property type="entry name" value="Ketosamine-3-kinase"/>
    <property type="match status" value="1"/>
</dbReference>
<accession>E1IAR1</accession>
<evidence type="ECO:0000256" key="1">
    <source>
        <dbReference type="PIRNR" id="PIRNR006221"/>
    </source>
</evidence>
<reference evidence="2 3" key="1">
    <citation type="journal article" date="2011" name="J. Bacteriol.">
        <title>Draft genome sequence of the anoxygenic filamentous phototrophic bacterium Oscillochloris trichoides subsp. DG-6.</title>
        <authorList>
            <person name="Kuznetsov B.B."/>
            <person name="Ivanovsky R.N."/>
            <person name="Keppen O.I."/>
            <person name="Sukhacheva M.V."/>
            <person name="Bumazhkin B.K."/>
            <person name="Patutina E.O."/>
            <person name="Beletsky A.V."/>
            <person name="Mardanov A.V."/>
            <person name="Baslerov R.V."/>
            <person name="Panteleeva A.N."/>
            <person name="Kolganova T.V."/>
            <person name="Ravin N.V."/>
            <person name="Skryabin K.G."/>
        </authorList>
    </citation>
    <scope>NUCLEOTIDE SEQUENCE [LARGE SCALE GENOMIC DNA]</scope>
    <source>
        <strain evidence="2 3">DG-6</strain>
    </source>
</reference>
<comment type="similarity">
    <text evidence="1">Belongs to the fructosamine kinase family.</text>
</comment>
<comment type="caution">
    <text evidence="2">The sequence shown here is derived from an EMBL/GenBank/DDBJ whole genome shotgun (WGS) entry which is preliminary data.</text>
</comment>
<dbReference type="STRING" id="765420.OSCT_0412"/>
<keyword evidence="3" id="KW-1185">Reference proteome</keyword>
<dbReference type="GO" id="GO:0016301">
    <property type="term" value="F:kinase activity"/>
    <property type="evidence" value="ECO:0007669"/>
    <property type="project" value="UniProtKB-UniRule"/>
</dbReference>
<keyword evidence="1" id="KW-0808">Transferase</keyword>
<dbReference type="eggNOG" id="COG3001">
    <property type="taxonomic scope" value="Bacteria"/>
</dbReference>
<dbReference type="InterPro" id="IPR016477">
    <property type="entry name" value="Fructo-/Ketosamine-3-kinase"/>
</dbReference>
<proteinExistence type="inferred from homology"/>
<keyword evidence="1 2" id="KW-0418">Kinase</keyword>
<dbReference type="Gene3D" id="3.90.1200.10">
    <property type="match status" value="1"/>
</dbReference>
<organism evidence="2 3">
    <name type="scientific">Oscillochloris trichoides DG-6</name>
    <dbReference type="NCBI Taxonomy" id="765420"/>
    <lineage>
        <taxon>Bacteria</taxon>
        <taxon>Bacillati</taxon>
        <taxon>Chloroflexota</taxon>
        <taxon>Chloroflexia</taxon>
        <taxon>Chloroflexales</taxon>
        <taxon>Chloroflexineae</taxon>
        <taxon>Oscillochloridaceae</taxon>
        <taxon>Oscillochloris</taxon>
    </lineage>
</organism>
<evidence type="ECO:0000313" key="3">
    <source>
        <dbReference type="Proteomes" id="UP000054010"/>
    </source>
</evidence>
<evidence type="ECO:0000313" key="2">
    <source>
        <dbReference type="EMBL" id="EFO81740.1"/>
    </source>
</evidence>
<protein>
    <submittedName>
        <fullName evidence="2">Fructosamine kinase</fullName>
    </submittedName>
</protein>